<accession>A0A3S3TYW4</accession>
<dbReference type="EMBL" id="SBLC01000064">
    <property type="protein sequence ID" value="RWY36365.1"/>
    <property type="molecule type" value="Genomic_DNA"/>
</dbReference>
<comment type="caution">
    <text evidence="4">The sequence shown here is derived from an EMBL/GenBank/DDBJ whole genome shotgun (WGS) entry which is preliminary data.</text>
</comment>
<dbReference type="PANTHER" id="PTHR35936:SF17">
    <property type="entry name" value="ARGININE-BINDING EXTRACELLULAR PROTEIN ARTP"/>
    <property type="match status" value="1"/>
</dbReference>
<dbReference type="InterPro" id="IPR001638">
    <property type="entry name" value="Solute-binding_3/MltF_N"/>
</dbReference>
<dbReference type="PANTHER" id="PTHR35936">
    <property type="entry name" value="MEMBRANE-BOUND LYTIC MUREIN TRANSGLYCOSYLASE F"/>
    <property type="match status" value="1"/>
</dbReference>
<dbReference type="AlphaFoldDB" id="A0A3S3TYW4"/>
<evidence type="ECO:0000256" key="2">
    <source>
        <dbReference type="SAM" id="SignalP"/>
    </source>
</evidence>
<protein>
    <submittedName>
        <fullName evidence="4">Amino acid ABC transporter substrate-binding protein</fullName>
    </submittedName>
</protein>
<dbReference type="SMART" id="SM00062">
    <property type="entry name" value="PBPb"/>
    <property type="match status" value="1"/>
</dbReference>
<dbReference type="Pfam" id="PF00497">
    <property type="entry name" value="SBP_bac_3"/>
    <property type="match status" value="1"/>
</dbReference>
<feature type="signal peptide" evidence="2">
    <location>
        <begin position="1"/>
        <end position="24"/>
    </location>
</feature>
<keyword evidence="1 2" id="KW-0732">Signal</keyword>
<feature type="chain" id="PRO_5018722766" evidence="2">
    <location>
        <begin position="25"/>
        <end position="272"/>
    </location>
</feature>
<dbReference type="SUPFAM" id="SSF53850">
    <property type="entry name" value="Periplasmic binding protein-like II"/>
    <property type="match status" value="1"/>
</dbReference>
<keyword evidence="5" id="KW-1185">Reference proteome</keyword>
<sequence length="272" mass="29708">MMMNRLLSTVAACTLPLLALGTIAAPTAADAQVQSRLVEITKSGKLRVCQYPMYYAISFRDPTTGEITGIDADMSKELAKELDVELEIVESAFGTFIADIQANKCDIGMFGIGATLARAQAVEFSKPYLKSSIFGIVRQDSEIKDWADIDQPGVTVVTTLGSYVEPFLRGYLKEATLSAISPPATREGELMAGRADVVMTDYPTAMKLKSEFDWPRVVASDVPLSVTPYAYVVPQGDQVWLNYVNLFIDTVAMDGRLEAFAEKHGLTEILVK</sequence>
<dbReference type="OrthoDB" id="9791339at2"/>
<organism evidence="4 5">
    <name type="scientific">Falsigemmobacter intermedius</name>
    <dbReference type="NCBI Taxonomy" id="1553448"/>
    <lineage>
        <taxon>Bacteria</taxon>
        <taxon>Pseudomonadati</taxon>
        <taxon>Pseudomonadota</taxon>
        <taxon>Alphaproteobacteria</taxon>
        <taxon>Rhodobacterales</taxon>
        <taxon>Paracoccaceae</taxon>
        <taxon>Falsigemmobacter</taxon>
    </lineage>
</organism>
<reference evidence="4 5" key="1">
    <citation type="journal article" date="2015" name="Int. J. Syst. Evol. Microbiol.">
        <title>Gemmobacter intermedius sp. nov., isolated from a white stork (Ciconia ciconia).</title>
        <authorList>
            <person name="Kampfer P."/>
            <person name="Jerzak L."/>
            <person name="Wilharm G."/>
            <person name="Golke J."/>
            <person name="Busse H.J."/>
            <person name="Glaeser S.P."/>
        </authorList>
    </citation>
    <scope>NUCLEOTIDE SEQUENCE [LARGE SCALE GENOMIC DNA]</scope>
    <source>
        <strain evidence="4 5">119/4</strain>
    </source>
</reference>
<evidence type="ECO:0000313" key="4">
    <source>
        <dbReference type="EMBL" id="RWY36365.1"/>
    </source>
</evidence>
<dbReference type="Gene3D" id="3.40.190.10">
    <property type="entry name" value="Periplasmic binding protein-like II"/>
    <property type="match status" value="2"/>
</dbReference>
<dbReference type="Proteomes" id="UP000287168">
    <property type="component" value="Unassembled WGS sequence"/>
</dbReference>
<evidence type="ECO:0000313" key="5">
    <source>
        <dbReference type="Proteomes" id="UP000287168"/>
    </source>
</evidence>
<gene>
    <name evidence="4" type="ORF">EP867_18230</name>
</gene>
<feature type="domain" description="Solute-binding protein family 3/N-terminal" evidence="3">
    <location>
        <begin position="45"/>
        <end position="268"/>
    </location>
</feature>
<evidence type="ECO:0000256" key="1">
    <source>
        <dbReference type="ARBA" id="ARBA00022729"/>
    </source>
</evidence>
<evidence type="ECO:0000259" key="3">
    <source>
        <dbReference type="SMART" id="SM00062"/>
    </source>
</evidence>
<proteinExistence type="predicted"/>
<name>A0A3S3TYW4_9RHOB</name>
<dbReference type="CDD" id="cd13530">
    <property type="entry name" value="PBP2_peptides_like"/>
    <property type="match status" value="1"/>
</dbReference>